<organism evidence="2 3">
    <name type="scientific">Pleurodeles waltl</name>
    <name type="common">Iberian ribbed newt</name>
    <dbReference type="NCBI Taxonomy" id="8319"/>
    <lineage>
        <taxon>Eukaryota</taxon>
        <taxon>Metazoa</taxon>
        <taxon>Chordata</taxon>
        <taxon>Craniata</taxon>
        <taxon>Vertebrata</taxon>
        <taxon>Euteleostomi</taxon>
        <taxon>Amphibia</taxon>
        <taxon>Batrachia</taxon>
        <taxon>Caudata</taxon>
        <taxon>Salamandroidea</taxon>
        <taxon>Salamandridae</taxon>
        <taxon>Pleurodelinae</taxon>
        <taxon>Pleurodeles</taxon>
    </lineage>
</organism>
<feature type="compositionally biased region" description="Basic and acidic residues" evidence="1">
    <location>
        <begin position="31"/>
        <end position="45"/>
    </location>
</feature>
<name>A0AAV7ULH7_PLEWA</name>
<evidence type="ECO:0000313" key="2">
    <source>
        <dbReference type="EMBL" id="KAJ1188829.1"/>
    </source>
</evidence>
<proteinExistence type="predicted"/>
<feature type="region of interest" description="Disordered" evidence="1">
    <location>
        <begin position="30"/>
        <end position="65"/>
    </location>
</feature>
<evidence type="ECO:0000313" key="3">
    <source>
        <dbReference type="Proteomes" id="UP001066276"/>
    </source>
</evidence>
<dbReference type="EMBL" id="JANPWB010000005">
    <property type="protein sequence ID" value="KAJ1188829.1"/>
    <property type="molecule type" value="Genomic_DNA"/>
</dbReference>
<reference evidence="2" key="1">
    <citation type="journal article" date="2022" name="bioRxiv">
        <title>Sequencing and chromosome-scale assembly of the giantPleurodeles waltlgenome.</title>
        <authorList>
            <person name="Brown T."/>
            <person name="Elewa A."/>
            <person name="Iarovenko S."/>
            <person name="Subramanian E."/>
            <person name="Araus A.J."/>
            <person name="Petzold A."/>
            <person name="Susuki M."/>
            <person name="Suzuki K.-i.T."/>
            <person name="Hayashi T."/>
            <person name="Toyoda A."/>
            <person name="Oliveira C."/>
            <person name="Osipova E."/>
            <person name="Leigh N.D."/>
            <person name="Simon A."/>
            <person name="Yun M.H."/>
        </authorList>
    </citation>
    <scope>NUCLEOTIDE SEQUENCE</scope>
    <source>
        <strain evidence="2">20211129_DDA</strain>
        <tissue evidence="2">Liver</tissue>
    </source>
</reference>
<dbReference type="Proteomes" id="UP001066276">
    <property type="component" value="Chromosome 3_1"/>
</dbReference>
<gene>
    <name evidence="2" type="ORF">NDU88_005586</name>
</gene>
<sequence length="106" mass="12063">MDGTMITAKKVAEHVTRNISWFENVQFPEFSEDKSGFEDTPKELSSEESEPNVSTYRDLAPEQGNRIQRTVNSCEAQDYTHRSCDQWYGLRPSPQPSQGSETLCVT</sequence>
<evidence type="ECO:0000256" key="1">
    <source>
        <dbReference type="SAM" id="MobiDB-lite"/>
    </source>
</evidence>
<protein>
    <submittedName>
        <fullName evidence="2">Uncharacterized protein</fullName>
    </submittedName>
</protein>
<feature type="region of interest" description="Disordered" evidence="1">
    <location>
        <begin position="86"/>
        <end position="106"/>
    </location>
</feature>
<comment type="caution">
    <text evidence="2">The sequence shown here is derived from an EMBL/GenBank/DDBJ whole genome shotgun (WGS) entry which is preliminary data.</text>
</comment>
<feature type="compositionally biased region" description="Polar residues" evidence="1">
    <location>
        <begin position="96"/>
        <end position="106"/>
    </location>
</feature>
<dbReference type="AlphaFoldDB" id="A0AAV7ULH7"/>
<accession>A0AAV7ULH7</accession>
<keyword evidence="3" id="KW-1185">Reference proteome</keyword>